<evidence type="ECO:0000313" key="3">
    <source>
        <dbReference type="Proteomes" id="UP000638570"/>
    </source>
</evidence>
<evidence type="ECO:0000256" key="1">
    <source>
        <dbReference type="SAM" id="SignalP"/>
    </source>
</evidence>
<dbReference type="Pfam" id="PF13557">
    <property type="entry name" value="Phenol_MetA_deg"/>
    <property type="match status" value="1"/>
</dbReference>
<gene>
    <name evidence="2" type="ORF">JKV55_08990</name>
</gene>
<evidence type="ECO:0000313" key="2">
    <source>
        <dbReference type="EMBL" id="MBL1377464.1"/>
    </source>
</evidence>
<comment type="caution">
    <text evidence="2">The sequence shown here is derived from an EMBL/GenBank/DDBJ whole genome shotgun (WGS) entry which is preliminary data.</text>
</comment>
<reference evidence="3" key="1">
    <citation type="submission" date="2021-01" db="EMBL/GenBank/DDBJ databases">
        <title>Genome public.</title>
        <authorList>
            <person name="Liu C."/>
            <person name="Sun Q."/>
        </authorList>
    </citation>
    <scope>NUCLEOTIDE SEQUENCE [LARGE SCALE GENOMIC DNA]</scope>
    <source>
        <strain evidence="3">CGMCC 1.18722</strain>
    </source>
</reference>
<keyword evidence="3" id="KW-1185">Reference proteome</keyword>
<keyword evidence="1" id="KW-0732">Signal</keyword>
<sequence length="337" mass="36978">MKKRIIFASLLLSAASTAHAQDRQVVEAIASSLDSKGLLTPQGRFELEPSFSYGQNTSTRVSILGYSVLPAIIVGLIDVQDQDLATFTVGLAGRYGLTDRIELELRAPWVYRYDSYRFRKTEPTVDTRTVTSTGGALGDIEGAIRYQFNMNTSPYWIGGLRVKSDTGRSPFEEEMDADNIFRRPPTGTGAWSVEPSLTLIYPTDPAVIFGTAGYTHNFKTRVRSQGSTPPPDAPDPDMTLRQNDEVRLGDSFFMGMGMGFAVNNRLSFSLGLNHRTVLTSKVNGKKAPGSKMLQLDSLSMGFSLALTERTTLNMNAQAGLTEDAPDVQVNFSMPIMF</sequence>
<dbReference type="InterPro" id="IPR025737">
    <property type="entry name" value="FApF"/>
</dbReference>
<proteinExistence type="predicted"/>
<accession>A0ABS1QRG8</accession>
<dbReference type="EMBL" id="JAERTZ010000019">
    <property type="protein sequence ID" value="MBL1377464.1"/>
    <property type="molecule type" value="Genomic_DNA"/>
</dbReference>
<feature type="chain" id="PRO_5047171544" evidence="1">
    <location>
        <begin position="21"/>
        <end position="337"/>
    </location>
</feature>
<protein>
    <submittedName>
        <fullName evidence="2">Transporter</fullName>
    </submittedName>
</protein>
<dbReference type="RefSeq" id="WP_202084381.1">
    <property type="nucleotide sequence ID" value="NZ_JAERTZ010000019.1"/>
</dbReference>
<feature type="signal peptide" evidence="1">
    <location>
        <begin position="1"/>
        <end position="20"/>
    </location>
</feature>
<dbReference type="Proteomes" id="UP000638570">
    <property type="component" value="Unassembled WGS sequence"/>
</dbReference>
<name>A0ABS1QRG8_9GAMM</name>
<organism evidence="2 3">
    <name type="scientific">Zobellella iuensis</name>
    <dbReference type="NCBI Taxonomy" id="2803811"/>
    <lineage>
        <taxon>Bacteria</taxon>
        <taxon>Pseudomonadati</taxon>
        <taxon>Pseudomonadota</taxon>
        <taxon>Gammaproteobacteria</taxon>
        <taxon>Aeromonadales</taxon>
        <taxon>Aeromonadaceae</taxon>
        <taxon>Zobellella</taxon>
    </lineage>
</organism>